<feature type="signal peptide" evidence="1">
    <location>
        <begin position="1"/>
        <end position="20"/>
    </location>
</feature>
<feature type="domain" description="SPOR" evidence="2">
    <location>
        <begin position="43"/>
        <end position="120"/>
    </location>
</feature>
<sequence>MKKLFLASLLALGLTGPGLAQRGQVSIDQDPGIGKLLEIYKEANASAGFYTIQIGFGTYTYAEELKEEVSLEFPEYQPRIVFDSPTYRVQVGQFRNRLEAEKKYLEVRRKFPGALLLKPE</sequence>
<dbReference type="PROSITE" id="PS51724">
    <property type="entry name" value="SPOR"/>
    <property type="match status" value="1"/>
</dbReference>
<keyword evidence="4" id="KW-1185">Reference proteome</keyword>
<dbReference type="InterPro" id="IPR036680">
    <property type="entry name" value="SPOR-like_sf"/>
</dbReference>
<dbReference type="RefSeq" id="WP_252742016.1">
    <property type="nucleotide sequence ID" value="NZ_JAMXIB010000011.1"/>
</dbReference>
<evidence type="ECO:0000313" key="4">
    <source>
        <dbReference type="Proteomes" id="UP001206312"/>
    </source>
</evidence>
<dbReference type="SUPFAM" id="SSF110997">
    <property type="entry name" value="Sporulation related repeat"/>
    <property type="match status" value="1"/>
</dbReference>
<evidence type="ECO:0000259" key="2">
    <source>
        <dbReference type="PROSITE" id="PS51724"/>
    </source>
</evidence>
<comment type="caution">
    <text evidence="3">The sequence shown here is derived from an EMBL/GenBank/DDBJ whole genome shotgun (WGS) entry which is preliminary data.</text>
</comment>
<accession>A0ABT1B021</accession>
<protein>
    <submittedName>
        <fullName evidence="3">SPOR domain-containing protein</fullName>
    </submittedName>
</protein>
<reference evidence="3 4" key="1">
    <citation type="submission" date="2022-06" db="EMBL/GenBank/DDBJ databases">
        <authorList>
            <person name="Xuan X."/>
        </authorList>
    </citation>
    <scope>NUCLEOTIDE SEQUENCE [LARGE SCALE GENOMIC DNA]</scope>
    <source>
        <strain evidence="3 4">2V75</strain>
    </source>
</reference>
<dbReference type="Gene3D" id="3.30.70.1070">
    <property type="entry name" value="Sporulation related repeat"/>
    <property type="match status" value="1"/>
</dbReference>
<keyword evidence="1" id="KW-0732">Signal</keyword>
<feature type="chain" id="PRO_5047371467" evidence="1">
    <location>
        <begin position="21"/>
        <end position="120"/>
    </location>
</feature>
<dbReference type="Proteomes" id="UP001206312">
    <property type="component" value="Unassembled WGS sequence"/>
</dbReference>
<evidence type="ECO:0000313" key="3">
    <source>
        <dbReference type="EMBL" id="MCO5725644.1"/>
    </source>
</evidence>
<name>A0ABT1B021_9FLAO</name>
<gene>
    <name evidence="3" type="ORF">NG653_12320</name>
</gene>
<dbReference type="Pfam" id="PF05036">
    <property type="entry name" value="SPOR"/>
    <property type="match status" value="1"/>
</dbReference>
<dbReference type="EMBL" id="JAMXIB010000011">
    <property type="protein sequence ID" value="MCO5725644.1"/>
    <property type="molecule type" value="Genomic_DNA"/>
</dbReference>
<evidence type="ECO:0000256" key="1">
    <source>
        <dbReference type="SAM" id="SignalP"/>
    </source>
</evidence>
<organism evidence="3 4">
    <name type="scientific">Robiginitalea marina</name>
    <dbReference type="NCBI Taxonomy" id="2954105"/>
    <lineage>
        <taxon>Bacteria</taxon>
        <taxon>Pseudomonadati</taxon>
        <taxon>Bacteroidota</taxon>
        <taxon>Flavobacteriia</taxon>
        <taxon>Flavobacteriales</taxon>
        <taxon>Flavobacteriaceae</taxon>
        <taxon>Robiginitalea</taxon>
    </lineage>
</organism>
<proteinExistence type="predicted"/>
<dbReference type="InterPro" id="IPR007730">
    <property type="entry name" value="SPOR-like_dom"/>
</dbReference>